<dbReference type="GO" id="GO:0008233">
    <property type="term" value="F:peptidase activity"/>
    <property type="evidence" value="ECO:0007669"/>
    <property type="project" value="InterPro"/>
</dbReference>
<evidence type="ECO:0000259" key="2">
    <source>
        <dbReference type="PROSITE" id="PS50990"/>
    </source>
</evidence>
<proteinExistence type="predicted"/>
<dbReference type="CDD" id="cd02423">
    <property type="entry name" value="Peptidase_C39G"/>
    <property type="match status" value="1"/>
</dbReference>
<evidence type="ECO:0000313" key="3">
    <source>
        <dbReference type="EMBL" id="NLF53940.1"/>
    </source>
</evidence>
<dbReference type="Gene3D" id="3.90.70.10">
    <property type="entry name" value="Cysteine proteinases"/>
    <property type="match status" value="1"/>
</dbReference>
<name>A0A7X7LV65_9RHOO</name>
<keyword evidence="1" id="KW-0732">Signal</keyword>
<dbReference type="AlphaFoldDB" id="A0A7X7LV65"/>
<dbReference type="GO" id="GO:0016020">
    <property type="term" value="C:membrane"/>
    <property type="evidence" value="ECO:0007669"/>
    <property type="project" value="InterPro"/>
</dbReference>
<accession>A0A7X7LV65</accession>
<dbReference type="Proteomes" id="UP000536534">
    <property type="component" value="Unassembled WGS sequence"/>
</dbReference>
<dbReference type="RefSeq" id="WP_088179138.1">
    <property type="nucleotide sequence ID" value="NZ_MBFM01000001.1"/>
</dbReference>
<feature type="chain" id="PRO_5031574100" evidence="1">
    <location>
        <begin position="28"/>
        <end position="234"/>
    </location>
</feature>
<comment type="caution">
    <text evidence="3">The sequence shown here is derived from an EMBL/GenBank/DDBJ whole genome shotgun (WGS) entry which is preliminary data.</text>
</comment>
<reference evidence="3 4" key="1">
    <citation type="journal article" date="2020" name="Biotechnol. Biofuels">
        <title>New insights from the biogas microbiome by comprehensive genome-resolved metagenomics of nearly 1600 species originating from multiple anaerobic digesters.</title>
        <authorList>
            <person name="Campanaro S."/>
            <person name="Treu L."/>
            <person name="Rodriguez-R L.M."/>
            <person name="Kovalovszki A."/>
            <person name="Ziels R.M."/>
            <person name="Maus I."/>
            <person name="Zhu X."/>
            <person name="Kougias P.G."/>
            <person name="Basile A."/>
            <person name="Luo G."/>
            <person name="Schluter A."/>
            <person name="Konstantinidis K.T."/>
            <person name="Angelidaki I."/>
        </authorList>
    </citation>
    <scope>NUCLEOTIDE SEQUENCE [LARGE SCALE GENOMIC DNA]</scope>
    <source>
        <strain evidence="3">AS06rmzACSIP_256</strain>
    </source>
</reference>
<evidence type="ECO:0000256" key="1">
    <source>
        <dbReference type="SAM" id="SignalP"/>
    </source>
</evidence>
<dbReference type="EMBL" id="JAAYYV010000159">
    <property type="protein sequence ID" value="NLF53940.1"/>
    <property type="molecule type" value="Genomic_DNA"/>
</dbReference>
<feature type="domain" description="Peptidase C39" evidence="2">
    <location>
        <begin position="58"/>
        <end position="188"/>
    </location>
</feature>
<dbReference type="PROSITE" id="PS50990">
    <property type="entry name" value="PEPTIDASE_C39"/>
    <property type="match status" value="1"/>
</dbReference>
<evidence type="ECO:0000313" key="4">
    <source>
        <dbReference type="Proteomes" id="UP000536534"/>
    </source>
</evidence>
<dbReference type="GO" id="GO:0006508">
    <property type="term" value="P:proteolysis"/>
    <property type="evidence" value="ECO:0007669"/>
    <property type="project" value="InterPro"/>
</dbReference>
<feature type="signal peptide" evidence="1">
    <location>
        <begin position="1"/>
        <end position="27"/>
    </location>
</feature>
<gene>
    <name evidence="3" type="ORF">GX576_06010</name>
</gene>
<protein>
    <submittedName>
        <fullName evidence="3">C39 family peptidase</fullName>
    </submittedName>
</protein>
<organism evidence="3 4">
    <name type="scientific">Thauera phenolivorans</name>
    <dbReference type="NCBI Taxonomy" id="1792543"/>
    <lineage>
        <taxon>Bacteria</taxon>
        <taxon>Pseudomonadati</taxon>
        <taxon>Pseudomonadota</taxon>
        <taxon>Betaproteobacteria</taxon>
        <taxon>Rhodocyclales</taxon>
        <taxon>Zoogloeaceae</taxon>
        <taxon>Thauera</taxon>
    </lineage>
</organism>
<sequence length="234" mass="25547">MTALSRKCALLSAVVAIASLASTAAFSDGLRLSAPLAGNPTVPVVSMKEARFVATLRQQYDFSCGSAAVATLLTHHYGQPVGEAEVFKVMFENGNRDKIRAEGFSMLDMKRYLDARGFPTIGVEASLDQLLEANVPAIALINENGYSHFVVIKGVRPGDVVIGDPAMGTRVLKRAQFESWRVNDILLVVNERLDLARFNLASDWRVRPKAPVSDPGNRNFADLQLLRRASIVDF</sequence>
<dbReference type="InterPro" id="IPR005074">
    <property type="entry name" value="Peptidase_C39"/>
</dbReference>
<dbReference type="OrthoDB" id="13401at2"/>
<dbReference type="GO" id="GO:0005524">
    <property type="term" value="F:ATP binding"/>
    <property type="evidence" value="ECO:0007669"/>
    <property type="project" value="InterPro"/>
</dbReference>
<dbReference type="Pfam" id="PF03412">
    <property type="entry name" value="Peptidase_C39"/>
    <property type="match status" value="1"/>
</dbReference>